<keyword evidence="3" id="KW-1185">Reference proteome</keyword>
<dbReference type="Pfam" id="PF07238">
    <property type="entry name" value="PilZ"/>
    <property type="match status" value="2"/>
</dbReference>
<dbReference type="Gene3D" id="2.40.10.220">
    <property type="entry name" value="predicted glycosyltransferase like domains"/>
    <property type="match status" value="2"/>
</dbReference>
<name>A0ABV6YVS1_UNCC1</name>
<dbReference type="Proteomes" id="UP001594351">
    <property type="component" value="Unassembled WGS sequence"/>
</dbReference>
<gene>
    <name evidence="2" type="ORF">ACFL27_08940</name>
</gene>
<dbReference type="InterPro" id="IPR009875">
    <property type="entry name" value="PilZ_domain"/>
</dbReference>
<comment type="caution">
    <text evidence="2">The sequence shown here is derived from an EMBL/GenBank/DDBJ whole genome shotgun (WGS) entry which is preliminary data.</text>
</comment>
<feature type="domain" description="PilZ" evidence="1">
    <location>
        <begin position="4"/>
        <end position="72"/>
    </location>
</feature>
<protein>
    <submittedName>
        <fullName evidence="2">PilZ domain-containing protein</fullName>
    </submittedName>
</protein>
<sequence>MLEKRQHERFDVENMAGAILMISEVSILDLSLGGVSIETNKKLEMGREYTLVIEQPDKTISVTGRVVWSLLKTFITAEDGSSLPVYQAGLRFKDILTDEAFAILPFISANKDEIEKRLRGLRFTINSDNPTFLKSTFKYKVKQISLGGMRVQVNHELKRDDSYPMEISLGQELFKITGRITSCRKQGPKRYDVGLAFSELTDEDQAKLADFISSM</sequence>
<reference evidence="2 3" key="1">
    <citation type="submission" date="2024-09" db="EMBL/GenBank/DDBJ databases">
        <title>Laminarin stimulates single cell rates of sulfate reduction while oxygen inhibits transcriptomic activity in coastal marine sediment.</title>
        <authorList>
            <person name="Lindsay M."/>
            <person name="Orcutt B."/>
            <person name="Emerson D."/>
            <person name="Stepanauskas R."/>
            <person name="D'Angelo T."/>
        </authorList>
    </citation>
    <scope>NUCLEOTIDE SEQUENCE [LARGE SCALE GENOMIC DNA]</scope>
    <source>
        <strain evidence="2">SAG AM-311-K15</strain>
    </source>
</reference>
<feature type="domain" description="PilZ" evidence="1">
    <location>
        <begin position="135"/>
        <end position="212"/>
    </location>
</feature>
<proteinExistence type="predicted"/>
<dbReference type="SUPFAM" id="SSF141371">
    <property type="entry name" value="PilZ domain-like"/>
    <property type="match status" value="2"/>
</dbReference>
<evidence type="ECO:0000259" key="1">
    <source>
        <dbReference type="Pfam" id="PF07238"/>
    </source>
</evidence>
<dbReference type="EMBL" id="JBHPBY010000090">
    <property type="protein sequence ID" value="MFC1850302.1"/>
    <property type="molecule type" value="Genomic_DNA"/>
</dbReference>
<organism evidence="2 3">
    <name type="scientific">candidate division CSSED10-310 bacterium</name>
    <dbReference type="NCBI Taxonomy" id="2855610"/>
    <lineage>
        <taxon>Bacteria</taxon>
        <taxon>Bacteria division CSSED10-310</taxon>
    </lineage>
</organism>
<evidence type="ECO:0000313" key="3">
    <source>
        <dbReference type="Proteomes" id="UP001594351"/>
    </source>
</evidence>
<accession>A0ABV6YVS1</accession>
<evidence type="ECO:0000313" key="2">
    <source>
        <dbReference type="EMBL" id="MFC1850302.1"/>
    </source>
</evidence>